<feature type="domain" description="Arc-like DNA binding" evidence="3">
    <location>
        <begin position="7"/>
        <end position="41"/>
    </location>
</feature>
<feature type="region of interest" description="Disordered" evidence="2">
    <location>
        <begin position="120"/>
        <end position="168"/>
    </location>
</feature>
<dbReference type="InterPro" id="IPR005569">
    <property type="entry name" value="Arc_DNA-bd_dom"/>
</dbReference>
<evidence type="ECO:0000313" key="5">
    <source>
        <dbReference type="Proteomes" id="UP001297272"/>
    </source>
</evidence>
<dbReference type="Pfam" id="PF03869">
    <property type="entry name" value="Arc"/>
    <property type="match status" value="1"/>
</dbReference>
<evidence type="ECO:0000259" key="3">
    <source>
        <dbReference type="Pfam" id="PF03869"/>
    </source>
</evidence>
<evidence type="ECO:0000256" key="1">
    <source>
        <dbReference type="SAM" id="Coils"/>
    </source>
</evidence>
<dbReference type="Gene3D" id="1.10.1220.10">
    <property type="entry name" value="Met repressor-like"/>
    <property type="match status" value="1"/>
</dbReference>
<reference evidence="4 5" key="1">
    <citation type="submission" date="2021-03" db="EMBL/GenBank/DDBJ databases">
        <title>Tianweitania aestuarii sp. nov., isolated from a tidal flat.</title>
        <authorList>
            <person name="Park S."/>
            <person name="Yoon J.-H."/>
        </authorList>
    </citation>
    <scope>NUCLEOTIDE SEQUENCE [LARGE SCALE GENOMIC DNA]</scope>
    <source>
        <strain evidence="4 5">BSSL-BM11</strain>
    </source>
</reference>
<dbReference type="GO" id="GO:0003677">
    <property type="term" value="F:DNA binding"/>
    <property type="evidence" value="ECO:0007669"/>
    <property type="project" value="UniProtKB-KW"/>
</dbReference>
<dbReference type="EMBL" id="JAFMNX010000001">
    <property type="protein sequence ID" value="MBS9720245.1"/>
    <property type="molecule type" value="Genomic_DNA"/>
</dbReference>
<dbReference type="Proteomes" id="UP001297272">
    <property type="component" value="Unassembled WGS sequence"/>
</dbReference>
<feature type="coiled-coil region" evidence="1">
    <location>
        <begin position="64"/>
        <end position="91"/>
    </location>
</feature>
<comment type="caution">
    <text evidence="4">The sequence shown here is derived from an EMBL/GenBank/DDBJ whole genome shotgun (WGS) entry which is preliminary data.</text>
</comment>
<name>A0ABS5RTV8_9HYPH</name>
<evidence type="ECO:0000313" key="4">
    <source>
        <dbReference type="EMBL" id="MBS9720245.1"/>
    </source>
</evidence>
<evidence type="ECO:0000256" key="2">
    <source>
        <dbReference type="SAM" id="MobiDB-lite"/>
    </source>
</evidence>
<protein>
    <submittedName>
        <fullName evidence="4">Arc family DNA-binding protein</fullName>
    </submittedName>
</protein>
<organism evidence="4 5">
    <name type="scientific">Tianweitania aestuarii</name>
    <dbReference type="NCBI Taxonomy" id="2814886"/>
    <lineage>
        <taxon>Bacteria</taxon>
        <taxon>Pseudomonadati</taxon>
        <taxon>Pseudomonadota</taxon>
        <taxon>Alphaproteobacteria</taxon>
        <taxon>Hyphomicrobiales</taxon>
        <taxon>Phyllobacteriaceae</taxon>
        <taxon>Tianweitania</taxon>
    </lineage>
</organism>
<proteinExistence type="predicted"/>
<gene>
    <name evidence="4" type="ORF">JYU29_06040</name>
</gene>
<sequence length="168" mass="19061">MAKKTLARDQDKFMLRLPEGMRERIKAKADRAGMSMNEAIVFCLDAWFPAPKTLQEKINELASLVALLKRGNDLEEQVDSLISEIDTTLREVADNVLPASEGFQSRVVRQIEEWDEDEAHRLNDEAYNPFDDENYPTVGGVPIEELDYEAGPSDPDDPFSLPPRKKKP</sequence>
<dbReference type="InterPro" id="IPR013321">
    <property type="entry name" value="Arc_rbn_hlx_hlx"/>
</dbReference>
<keyword evidence="5" id="KW-1185">Reference proteome</keyword>
<keyword evidence="4" id="KW-0238">DNA-binding</keyword>
<accession>A0ABS5RTV8</accession>
<keyword evidence="1" id="KW-0175">Coiled coil</keyword>
<dbReference type="InterPro" id="IPR010985">
    <property type="entry name" value="Ribbon_hlx_hlx"/>
</dbReference>
<dbReference type="SUPFAM" id="SSF47598">
    <property type="entry name" value="Ribbon-helix-helix"/>
    <property type="match status" value="1"/>
</dbReference>
<dbReference type="RefSeq" id="WP_213983795.1">
    <property type="nucleotide sequence ID" value="NZ_JAFMNX010000001.1"/>
</dbReference>